<keyword evidence="1" id="KW-1133">Transmembrane helix</keyword>
<evidence type="ECO:0000256" key="1">
    <source>
        <dbReference type="SAM" id="Phobius"/>
    </source>
</evidence>
<dbReference type="Proteomes" id="UP000252357">
    <property type="component" value="Unassembled WGS sequence"/>
</dbReference>
<organism evidence="2 3">
    <name type="scientific">Parvibium lacunae</name>
    <dbReference type="NCBI Taxonomy" id="1888893"/>
    <lineage>
        <taxon>Bacteria</taxon>
        <taxon>Pseudomonadati</taxon>
        <taxon>Pseudomonadota</taxon>
        <taxon>Betaproteobacteria</taxon>
        <taxon>Burkholderiales</taxon>
        <taxon>Alcaligenaceae</taxon>
        <taxon>Parvibium</taxon>
    </lineage>
</organism>
<keyword evidence="1" id="KW-0812">Transmembrane</keyword>
<dbReference type="EMBL" id="QPGB01000005">
    <property type="protein sequence ID" value="RCS56715.1"/>
    <property type="molecule type" value="Genomic_DNA"/>
</dbReference>
<sequence>MTGIFLLVVVALWSYCAFRIARWASQRIAKPTLRRGTILLLFVMLMILPVGDEIIGGMQFRALCEANEFIDVDIEKIRGKTIVLGGETNMGLPGMIDRSIASVIPIIESTSTWKDETTGETLLTYKQYLASGGWLVRFFKLTESSVPIAFSKHSCQPRNKPQVFAVVKTK</sequence>
<reference evidence="2 3" key="1">
    <citation type="journal article" date="2018" name="Int. J. Syst. Evol. Microbiol.">
        <title>Parvibium lacunae gen. nov., sp. nov., a new member of the family Alcaligenaceae isolated from a freshwater pond.</title>
        <authorList>
            <person name="Chen W.M."/>
            <person name="Xie P.B."/>
            <person name="Hsu M.Y."/>
            <person name="Sheu S.Y."/>
        </authorList>
    </citation>
    <scope>NUCLEOTIDE SEQUENCE [LARGE SCALE GENOMIC DNA]</scope>
    <source>
        <strain evidence="2 3">KMB9</strain>
    </source>
</reference>
<keyword evidence="3" id="KW-1185">Reference proteome</keyword>
<dbReference type="AlphaFoldDB" id="A0A368KZH7"/>
<feature type="transmembrane region" description="Helical" evidence="1">
    <location>
        <begin position="32"/>
        <end position="51"/>
    </location>
</feature>
<comment type="caution">
    <text evidence="2">The sequence shown here is derived from an EMBL/GenBank/DDBJ whole genome shotgun (WGS) entry which is preliminary data.</text>
</comment>
<evidence type="ECO:0000313" key="3">
    <source>
        <dbReference type="Proteomes" id="UP000252357"/>
    </source>
</evidence>
<dbReference type="OrthoDB" id="9157006at2"/>
<proteinExistence type="predicted"/>
<keyword evidence="1" id="KW-0472">Membrane</keyword>
<accession>A0A368KZH7</accession>
<evidence type="ECO:0000313" key="2">
    <source>
        <dbReference type="EMBL" id="RCS56715.1"/>
    </source>
</evidence>
<dbReference type="RefSeq" id="WP_114403318.1">
    <property type="nucleotide sequence ID" value="NZ_QPGB01000005.1"/>
</dbReference>
<protein>
    <submittedName>
        <fullName evidence="2">Uncharacterized protein</fullName>
    </submittedName>
</protein>
<gene>
    <name evidence="2" type="ORF">DU000_10205</name>
</gene>
<name>A0A368KZH7_9BURK</name>